<dbReference type="AlphaFoldDB" id="A0A5C6F3M7"/>
<keyword evidence="6" id="KW-1185">Reference proteome</keyword>
<comment type="caution">
    <text evidence="5">The sequence shown here is derived from an EMBL/GenBank/DDBJ whole genome shotgun (WGS) entry which is preliminary data.</text>
</comment>
<dbReference type="Pfam" id="PF01156">
    <property type="entry name" value="IU_nuc_hydro"/>
    <property type="match status" value="1"/>
</dbReference>
<accession>A0A5C6F3M7</accession>
<gene>
    <name evidence="5" type="ORF">Poly51_23130</name>
</gene>
<evidence type="ECO:0000256" key="2">
    <source>
        <dbReference type="ARBA" id="ARBA00023295"/>
    </source>
</evidence>
<feature type="domain" description="Inosine/uridine-preferring nucleoside hydrolase" evidence="4">
    <location>
        <begin position="39"/>
        <end position="279"/>
    </location>
</feature>
<evidence type="ECO:0000256" key="1">
    <source>
        <dbReference type="ARBA" id="ARBA00022801"/>
    </source>
</evidence>
<dbReference type="GO" id="GO:0005829">
    <property type="term" value="C:cytosol"/>
    <property type="evidence" value="ECO:0007669"/>
    <property type="project" value="TreeGrafter"/>
</dbReference>
<dbReference type="EMBL" id="SJPW01000003">
    <property type="protein sequence ID" value="TWU56403.1"/>
    <property type="molecule type" value="Genomic_DNA"/>
</dbReference>
<dbReference type="InterPro" id="IPR023186">
    <property type="entry name" value="IUNH"/>
</dbReference>
<protein>
    <submittedName>
        <fullName evidence="5">Ribonucleoside hydrolase RihC</fullName>
    </submittedName>
</protein>
<proteinExistence type="predicted"/>
<dbReference type="PANTHER" id="PTHR12304:SF4">
    <property type="entry name" value="URIDINE NUCLEOSIDASE"/>
    <property type="match status" value="1"/>
</dbReference>
<dbReference type="OrthoDB" id="2530052at2"/>
<dbReference type="SUPFAM" id="SSF53590">
    <property type="entry name" value="Nucleoside hydrolase"/>
    <property type="match status" value="1"/>
</dbReference>
<evidence type="ECO:0000313" key="5">
    <source>
        <dbReference type="EMBL" id="TWU56403.1"/>
    </source>
</evidence>
<dbReference type="InterPro" id="IPR036452">
    <property type="entry name" value="Ribo_hydro-like"/>
</dbReference>
<name>A0A5C6F3M7_9BACT</name>
<dbReference type="InterPro" id="IPR001910">
    <property type="entry name" value="Inosine/uridine_hydrolase_dom"/>
</dbReference>
<dbReference type="Proteomes" id="UP000318288">
    <property type="component" value="Unassembled WGS sequence"/>
</dbReference>
<organism evidence="5 6">
    <name type="scientific">Rubripirellula tenax</name>
    <dbReference type="NCBI Taxonomy" id="2528015"/>
    <lineage>
        <taxon>Bacteria</taxon>
        <taxon>Pseudomonadati</taxon>
        <taxon>Planctomycetota</taxon>
        <taxon>Planctomycetia</taxon>
        <taxon>Pirellulales</taxon>
        <taxon>Pirellulaceae</taxon>
        <taxon>Rubripirellula</taxon>
    </lineage>
</organism>
<evidence type="ECO:0000256" key="3">
    <source>
        <dbReference type="SAM" id="SignalP"/>
    </source>
</evidence>
<dbReference type="Gene3D" id="3.90.245.10">
    <property type="entry name" value="Ribonucleoside hydrolase-like"/>
    <property type="match status" value="1"/>
</dbReference>
<keyword evidence="3" id="KW-0732">Signal</keyword>
<feature type="signal peptide" evidence="3">
    <location>
        <begin position="1"/>
        <end position="31"/>
    </location>
</feature>
<sequence length="311" mass="34825" precursor="true">MIMKSKRGRPCYSILCCYAVALLVGTTTAKASHTPGQRLILDCDTANEIDDLYAIVRMMKQDAFDVVGLTSSQWFHYLGDPKSVEASQKDNEDLMRVLGRSDVPMPQGSPEPLGKPWGGDDAKDSVAAQFIIAQARATPADEHLIVVCTGASTNLASAIKIAPEIAAKIKAYILGFQYDASTGVWNKSEFNIRRDLNAADFLLNQRDLELHIMPTSVSKQLTFDRDDTFTRQQSMGELGRYLTQKWKTKFPNSTTWTMWDLALVESLLHPEMASEKQVNTPPENNQRKVWMYDSIDAAAMKQDYWQTATTK</sequence>
<evidence type="ECO:0000259" key="4">
    <source>
        <dbReference type="Pfam" id="PF01156"/>
    </source>
</evidence>
<feature type="chain" id="PRO_5022902976" evidence="3">
    <location>
        <begin position="32"/>
        <end position="311"/>
    </location>
</feature>
<keyword evidence="2" id="KW-0326">Glycosidase</keyword>
<dbReference type="RefSeq" id="WP_146457441.1">
    <property type="nucleotide sequence ID" value="NZ_SJPW01000003.1"/>
</dbReference>
<keyword evidence="1 5" id="KW-0378">Hydrolase</keyword>
<dbReference type="PANTHER" id="PTHR12304">
    <property type="entry name" value="INOSINE-URIDINE PREFERRING NUCLEOSIDE HYDROLASE"/>
    <property type="match status" value="1"/>
</dbReference>
<dbReference type="GO" id="GO:0008477">
    <property type="term" value="F:purine nucleosidase activity"/>
    <property type="evidence" value="ECO:0007669"/>
    <property type="project" value="TreeGrafter"/>
</dbReference>
<evidence type="ECO:0000313" key="6">
    <source>
        <dbReference type="Proteomes" id="UP000318288"/>
    </source>
</evidence>
<dbReference type="GO" id="GO:0006152">
    <property type="term" value="P:purine nucleoside catabolic process"/>
    <property type="evidence" value="ECO:0007669"/>
    <property type="project" value="TreeGrafter"/>
</dbReference>
<reference evidence="5 6" key="1">
    <citation type="submission" date="2019-02" db="EMBL/GenBank/DDBJ databases">
        <title>Deep-cultivation of Planctomycetes and their phenomic and genomic characterization uncovers novel biology.</title>
        <authorList>
            <person name="Wiegand S."/>
            <person name="Jogler M."/>
            <person name="Boedeker C."/>
            <person name="Pinto D."/>
            <person name="Vollmers J."/>
            <person name="Rivas-Marin E."/>
            <person name="Kohn T."/>
            <person name="Peeters S.H."/>
            <person name="Heuer A."/>
            <person name="Rast P."/>
            <person name="Oberbeckmann S."/>
            <person name="Bunk B."/>
            <person name="Jeske O."/>
            <person name="Meyerdierks A."/>
            <person name="Storesund J.E."/>
            <person name="Kallscheuer N."/>
            <person name="Luecker S."/>
            <person name="Lage O.M."/>
            <person name="Pohl T."/>
            <person name="Merkel B.J."/>
            <person name="Hornburger P."/>
            <person name="Mueller R.-W."/>
            <person name="Bruemmer F."/>
            <person name="Labrenz M."/>
            <person name="Spormann A.M."/>
            <person name="Op Den Camp H."/>
            <person name="Overmann J."/>
            <person name="Amann R."/>
            <person name="Jetten M.S.M."/>
            <person name="Mascher T."/>
            <person name="Medema M.H."/>
            <person name="Devos D.P."/>
            <person name="Kaster A.-K."/>
            <person name="Ovreas L."/>
            <person name="Rohde M."/>
            <person name="Galperin M.Y."/>
            <person name="Jogler C."/>
        </authorList>
    </citation>
    <scope>NUCLEOTIDE SEQUENCE [LARGE SCALE GENOMIC DNA]</scope>
    <source>
        <strain evidence="5 6">Poly51</strain>
    </source>
</reference>